<comment type="caution">
    <text evidence="2">The sequence shown here is derived from an EMBL/GenBank/DDBJ whole genome shotgun (WGS) entry which is preliminary data.</text>
</comment>
<name>A0ABW1LFJ3_9ACTN</name>
<organism evidence="2 3">
    <name type="scientific">Nocardioides hankookensis</name>
    <dbReference type="NCBI Taxonomy" id="443157"/>
    <lineage>
        <taxon>Bacteria</taxon>
        <taxon>Bacillati</taxon>
        <taxon>Actinomycetota</taxon>
        <taxon>Actinomycetes</taxon>
        <taxon>Propionibacteriales</taxon>
        <taxon>Nocardioidaceae</taxon>
        <taxon>Nocardioides</taxon>
    </lineage>
</organism>
<proteinExistence type="predicted"/>
<dbReference type="Proteomes" id="UP001596135">
    <property type="component" value="Unassembled WGS sequence"/>
</dbReference>
<accession>A0ABW1LFJ3</accession>
<evidence type="ECO:0000313" key="3">
    <source>
        <dbReference type="Proteomes" id="UP001596135"/>
    </source>
</evidence>
<feature type="chain" id="PRO_5046832403" description="Carboxypeptidase regulatory-like domain-containing protein" evidence="1">
    <location>
        <begin position="23"/>
        <end position="260"/>
    </location>
</feature>
<keyword evidence="3" id="KW-1185">Reference proteome</keyword>
<evidence type="ECO:0000313" key="2">
    <source>
        <dbReference type="EMBL" id="MFC6042158.1"/>
    </source>
</evidence>
<evidence type="ECO:0008006" key="4">
    <source>
        <dbReference type="Google" id="ProtNLM"/>
    </source>
</evidence>
<feature type="signal peptide" evidence="1">
    <location>
        <begin position="1"/>
        <end position="22"/>
    </location>
</feature>
<dbReference type="RefSeq" id="WP_379150454.1">
    <property type="nucleotide sequence ID" value="NZ_JBHSRJ010000002.1"/>
</dbReference>
<sequence>MPRRSVVAALSVLLGIGVASHAVPDSVDASTLAVAADQGSSYRLMPTRPERGHAWIEGTVVNRAGRFLDGIDVEAYDVDDLRGDPVASWQTYEDPEGGPEHGWFRLYGLTPGTYELRFSSAPGTPRKVRYRSVWSRPVTVGNREIEQLGSTAVTLVTKVPARLTASLTDATVRPSQAPLVRVGLTAAEVRPVLGSVRVVVDRRPGRTATFRAADRGRVAVALPRQGLGWHTATFTFAGNDAVAASAKPVVVRFKVTRSGR</sequence>
<evidence type="ECO:0000256" key="1">
    <source>
        <dbReference type="SAM" id="SignalP"/>
    </source>
</evidence>
<dbReference type="EMBL" id="JBHSRJ010000002">
    <property type="protein sequence ID" value="MFC6042158.1"/>
    <property type="molecule type" value="Genomic_DNA"/>
</dbReference>
<keyword evidence="1" id="KW-0732">Signal</keyword>
<gene>
    <name evidence="2" type="ORF">ACFPYL_03695</name>
</gene>
<reference evidence="3" key="1">
    <citation type="journal article" date="2019" name="Int. J. Syst. Evol. Microbiol.">
        <title>The Global Catalogue of Microorganisms (GCM) 10K type strain sequencing project: providing services to taxonomists for standard genome sequencing and annotation.</title>
        <authorList>
            <consortium name="The Broad Institute Genomics Platform"/>
            <consortium name="The Broad Institute Genome Sequencing Center for Infectious Disease"/>
            <person name="Wu L."/>
            <person name="Ma J."/>
        </authorList>
    </citation>
    <scope>NUCLEOTIDE SEQUENCE [LARGE SCALE GENOMIC DNA]</scope>
    <source>
        <strain evidence="3">CCUG 54522</strain>
    </source>
</reference>
<protein>
    <recommendedName>
        <fullName evidence="4">Carboxypeptidase regulatory-like domain-containing protein</fullName>
    </recommendedName>
</protein>